<dbReference type="SMART" id="SM00042">
    <property type="entry name" value="CUB"/>
    <property type="match status" value="1"/>
</dbReference>
<evidence type="ECO:0000259" key="4">
    <source>
        <dbReference type="PROSITE" id="PS50041"/>
    </source>
</evidence>
<dbReference type="InterPro" id="IPR000859">
    <property type="entry name" value="CUB_dom"/>
</dbReference>
<dbReference type="PROSITE" id="PS00615">
    <property type="entry name" value="C_TYPE_LECTIN_1"/>
    <property type="match status" value="1"/>
</dbReference>
<sequence>MGTGKLVFTTVVRKENLKFIAVGKSWKSRCFVPRQQSLVSHSKELTVAFVGLSDAESFNCYKKSDGLKEQYKVICDVNVCVATIDGNRVKKGCANPDGIIDLIKVSTGVQIRYQACDLEISGPDSHYAISATRLATVRDSSACRFHFPFSHRMAANRLFTLLSLIVFLGLSDAVLFNCYKKSSGFPEEYKTNCEMNMCVTYTKGDEMFKRCAYPEESIELYKASDDKTYTYKECDPEINAAGFYTMIKNPKTNLDERRETKITCCQGAGLFGISAPICSPVCRIFLLKHYGLYLLYFTRNEYFEKKTNIPRYCLLMDEISDFTEVYKNETFRDGSSLCWLCIFNHLAIAQRTTPAACPTGWYQNGNMCYTTKTNTANTWSMAEADCANDGGHLASIHDNATGNYLVDFIWQHGIASAAWIGLRTDPNGNFTNWSDGSRIDYKNFGPGQDPPPVCYAISVSRSYYPGKWLSMPCDSHFRAICERPLGGYTTPRPAPTCGNSTFFGNDGNIYSPDYPNDFSAQESCNYKISVFNNYANIEVPPIMALLSWSITVYNGLDRDNTQQIFYDSSNGNQPRNYTVGLSASSPQLLVVFYSTQDNSVRPFKLHYTGTDQPVYTTVTTPRP</sequence>
<dbReference type="Pfam" id="PF00431">
    <property type="entry name" value="CUB"/>
    <property type="match status" value="1"/>
</dbReference>
<protein>
    <submittedName>
        <fullName evidence="6">Uncharacterized protein</fullName>
    </submittedName>
</protein>
<dbReference type="InterPro" id="IPR001304">
    <property type="entry name" value="C-type_lectin-like"/>
</dbReference>
<reference evidence="6" key="1">
    <citation type="submission" date="2024-02" db="UniProtKB">
        <authorList>
            <consortium name="WormBaseParasite"/>
        </authorList>
    </citation>
    <scope>IDENTIFICATION</scope>
</reference>
<feature type="disulfide bond" evidence="2">
    <location>
        <begin position="497"/>
        <end position="524"/>
    </location>
</feature>
<dbReference type="SUPFAM" id="SSF56436">
    <property type="entry name" value="C-type lectin-like"/>
    <property type="match status" value="1"/>
</dbReference>
<keyword evidence="5" id="KW-1185">Reference proteome</keyword>
<evidence type="ECO:0000313" key="5">
    <source>
        <dbReference type="Proteomes" id="UP000887575"/>
    </source>
</evidence>
<dbReference type="Proteomes" id="UP000887575">
    <property type="component" value="Unassembled WGS sequence"/>
</dbReference>
<dbReference type="CDD" id="cd00037">
    <property type="entry name" value="CLECT"/>
    <property type="match status" value="1"/>
</dbReference>
<dbReference type="Gene3D" id="2.60.120.290">
    <property type="entry name" value="Spermadhesin, CUB domain"/>
    <property type="match status" value="1"/>
</dbReference>
<accession>A0AAF3F9P8</accession>
<feature type="domain" description="CUB" evidence="3">
    <location>
        <begin position="497"/>
        <end position="610"/>
    </location>
</feature>
<name>A0AAF3F9P8_9BILA</name>
<keyword evidence="1 2" id="KW-1015">Disulfide bond</keyword>
<comment type="caution">
    <text evidence="2">Lacks conserved residue(s) required for the propagation of feature annotation.</text>
</comment>
<dbReference type="InterPro" id="IPR050976">
    <property type="entry name" value="Snaclec"/>
</dbReference>
<dbReference type="InterPro" id="IPR035914">
    <property type="entry name" value="Sperma_CUB_dom_sf"/>
</dbReference>
<dbReference type="InterPro" id="IPR016187">
    <property type="entry name" value="CTDL_fold"/>
</dbReference>
<feature type="domain" description="C-type lectin" evidence="4">
    <location>
        <begin position="364"/>
        <end position="482"/>
    </location>
</feature>
<dbReference type="PANTHER" id="PTHR22991">
    <property type="entry name" value="PROTEIN CBG13490"/>
    <property type="match status" value="1"/>
</dbReference>
<dbReference type="SMART" id="SM00034">
    <property type="entry name" value="CLECT"/>
    <property type="match status" value="1"/>
</dbReference>
<dbReference type="PROSITE" id="PS50041">
    <property type="entry name" value="C_TYPE_LECTIN_2"/>
    <property type="match status" value="1"/>
</dbReference>
<dbReference type="PROSITE" id="PS01180">
    <property type="entry name" value="CUB"/>
    <property type="match status" value="1"/>
</dbReference>
<dbReference type="WBParaSite" id="MBELARI_LOCUS3622">
    <property type="protein sequence ID" value="MBELARI_LOCUS3622"/>
    <property type="gene ID" value="MBELARI_LOCUS3622"/>
</dbReference>
<dbReference type="InterPro" id="IPR016186">
    <property type="entry name" value="C-type_lectin-like/link_sf"/>
</dbReference>
<dbReference type="PANTHER" id="PTHR22991:SF40">
    <property type="entry name" value="PROTEIN CBG13490"/>
    <property type="match status" value="1"/>
</dbReference>
<evidence type="ECO:0000256" key="2">
    <source>
        <dbReference type="PROSITE-ProRule" id="PRU00059"/>
    </source>
</evidence>
<organism evidence="5 6">
    <name type="scientific">Mesorhabditis belari</name>
    <dbReference type="NCBI Taxonomy" id="2138241"/>
    <lineage>
        <taxon>Eukaryota</taxon>
        <taxon>Metazoa</taxon>
        <taxon>Ecdysozoa</taxon>
        <taxon>Nematoda</taxon>
        <taxon>Chromadorea</taxon>
        <taxon>Rhabditida</taxon>
        <taxon>Rhabditina</taxon>
        <taxon>Rhabditomorpha</taxon>
        <taxon>Rhabditoidea</taxon>
        <taxon>Rhabditidae</taxon>
        <taxon>Mesorhabditinae</taxon>
        <taxon>Mesorhabditis</taxon>
    </lineage>
</organism>
<dbReference type="Pfam" id="PF00059">
    <property type="entry name" value="Lectin_C"/>
    <property type="match status" value="1"/>
</dbReference>
<evidence type="ECO:0000259" key="3">
    <source>
        <dbReference type="PROSITE" id="PS01180"/>
    </source>
</evidence>
<dbReference type="AlphaFoldDB" id="A0AAF3F9P8"/>
<evidence type="ECO:0000313" key="6">
    <source>
        <dbReference type="WBParaSite" id="MBELARI_LOCUS3622"/>
    </source>
</evidence>
<evidence type="ECO:0000256" key="1">
    <source>
        <dbReference type="ARBA" id="ARBA00023157"/>
    </source>
</evidence>
<proteinExistence type="predicted"/>
<dbReference type="Gene3D" id="3.10.100.10">
    <property type="entry name" value="Mannose-Binding Protein A, subunit A"/>
    <property type="match status" value="1"/>
</dbReference>
<dbReference type="SUPFAM" id="SSF49854">
    <property type="entry name" value="Spermadhesin, CUB domain"/>
    <property type="match status" value="1"/>
</dbReference>
<dbReference type="InterPro" id="IPR018378">
    <property type="entry name" value="C-type_lectin_CS"/>
</dbReference>